<dbReference type="Gene3D" id="3.40.50.10320">
    <property type="entry name" value="LmbE-like"/>
    <property type="match status" value="1"/>
</dbReference>
<dbReference type="PANTHER" id="PTHR12993:SF11">
    <property type="entry name" value="N-ACETYLGLUCOSAMINYL-PHOSPHATIDYLINOSITOL DE-N-ACETYLASE"/>
    <property type="match status" value="1"/>
</dbReference>
<dbReference type="Pfam" id="PF02585">
    <property type="entry name" value="PIG-L"/>
    <property type="match status" value="1"/>
</dbReference>
<dbReference type="InterPro" id="IPR024078">
    <property type="entry name" value="LmbE-like_dom_sf"/>
</dbReference>
<dbReference type="Proteomes" id="UP000199119">
    <property type="component" value="Unassembled WGS sequence"/>
</dbReference>
<sequence length="283" mass="29481">MVAVMEDLRSLPAAAPAAPLAAAARHIGPQPLHAPAAWQEWITARPVARLGVADIVPARQRLVVVAPHPDDELLACGLLMQAHAQQGGRSLIIGVTDGEASHAGDPAWAAPALAAARREERLAGLRALGLQGTPLRLLGLPDGGVAQQRPALARALHEALAPGDVVVSTWRLDGHPDHEACGAAAAEAARAAGATLWEAPVWMWHWAEPAHAQIPWQRLRALRLGGSEAACAVARKQMALAHHRSQLAPRAGGVAGVDGAGPVLDAAIVQRAAWPFETFFAPA</sequence>
<gene>
    <name evidence="1" type="ORF">SAMN04489711_102264</name>
</gene>
<dbReference type="PANTHER" id="PTHR12993">
    <property type="entry name" value="N-ACETYLGLUCOSAMINYL-PHOSPHATIDYLINOSITOL DE-N-ACETYLASE-RELATED"/>
    <property type="match status" value="1"/>
</dbReference>
<reference evidence="2" key="1">
    <citation type="submission" date="2016-10" db="EMBL/GenBank/DDBJ databases">
        <authorList>
            <person name="Varghese N."/>
            <person name="Submissions S."/>
        </authorList>
    </citation>
    <scope>NUCLEOTIDE SEQUENCE [LARGE SCALE GENOMIC DNA]</scope>
    <source>
        <strain evidence="2">DSM 27981</strain>
    </source>
</reference>
<protein>
    <submittedName>
        <fullName evidence="1">N-acetylglucosaminyl deacetylase, LmbE family</fullName>
    </submittedName>
</protein>
<organism evidence="1 2">
    <name type="scientific">Paracidovorax wautersii</name>
    <dbReference type="NCBI Taxonomy" id="1177982"/>
    <lineage>
        <taxon>Bacteria</taxon>
        <taxon>Pseudomonadati</taxon>
        <taxon>Pseudomonadota</taxon>
        <taxon>Betaproteobacteria</taxon>
        <taxon>Burkholderiales</taxon>
        <taxon>Comamonadaceae</taxon>
        <taxon>Paracidovorax</taxon>
    </lineage>
</organism>
<keyword evidence="2" id="KW-1185">Reference proteome</keyword>
<dbReference type="RefSeq" id="WP_245785102.1">
    <property type="nucleotide sequence ID" value="NZ_FONX01000002.1"/>
</dbReference>
<accession>A0A1I2AWP7</accession>
<evidence type="ECO:0000313" key="1">
    <source>
        <dbReference type="EMBL" id="SFE48167.1"/>
    </source>
</evidence>
<dbReference type="AlphaFoldDB" id="A0A1I2AWP7"/>
<name>A0A1I2AWP7_9BURK</name>
<dbReference type="GO" id="GO:0016811">
    <property type="term" value="F:hydrolase activity, acting on carbon-nitrogen (but not peptide) bonds, in linear amides"/>
    <property type="evidence" value="ECO:0007669"/>
    <property type="project" value="TreeGrafter"/>
</dbReference>
<dbReference type="InterPro" id="IPR003737">
    <property type="entry name" value="GlcNAc_PI_deacetylase-related"/>
</dbReference>
<dbReference type="STRING" id="1177982.SAMN04489711_102264"/>
<evidence type="ECO:0000313" key="2">
    <source>
        <dbReference type="Proteomes" id="UP000199119"/>
    </source>
</evidence>
<proteinExistence type="predicted"/>
<dbReference type="EMBL" id="FONX01000002">
    <property type="protein sequence ID" value="SFE48167.1"/>
    <property type="molecule type" value="Genomic_DNA"/>
</dbReference>
<dbReference type="SUPFAM" id="SSF102588">
    <property type="entry name" value="LmbE-like"/>
    <property type="match status" value="1"/>
</dbReference>